<dbReference type="Pfam" id="PF00010">
    <property type="entry name" value="HLH"/>
    <property type="match status" value="1"/>
</dbReference>
<keyword evidence="4" id="KW-0539">Nucleus</keyword>
<evidence type="ECO:0000259" key="6">
    <source>
        <dbReference type="PROSITE" id="PS50888"/>
    </source>
</evidence>
<feature type="compositionally biased region" description="Basic residues" evidence="5">
    <location>
        <begin position="328"/>
        <end position="341"/>
    </location>
</feature>
<dbReference type="CDD" id="cd11445">
    <property type="entry name" value="bHLH_AtPIF_like"/>
    <property type="match status" value="1"/>
</dbReference>
<evidence type="ECO:0000256" key="4">
    <source>
        <dbReference type="ARBA" id="ARBA00023242"/>
    </source>
</evidence>
<organism evidence="7 8">
    <name type="scientific">Coffea canephora</name>
    <name type="common">Robusta coffee</name>
    <dbReference type="NCBI Taxonomy" id="49390"/>
    <lineage>
        <taxon>Eukaryota</taxon>
        <taxon>Viridiplantae</taxon>
        <taxon>Streptophyta</taxon>
        <taxon>Embryophyta</taxon>
        <taxon>Tracheophyta</taxon>
        <taxon>Spermatophyta</taxon>
        <taxon>Magnoliopsida</taxon>
        <taxon>eudicotyledons</taxon>
        <taxon>Gunneridae</taxon>
        <taxon>Pentapetalae</taxon>
        <taxon>asterids</taxon>
        <taxon>lamiids</taxon>
        <taxon>Gentianales</taxon>
        <taxon>Rubiaceae</taxon>
        <taxon>Ixoroideae</taxon>
        <taxon>Gardenieae complex</taxon>
        <taxon>Bertiereae - Coffeeae clade</taxon>
        <taxon>Coffeeae</taxon>
        <taxon>Coffea</taxon>
    </lineage>
</organism>
<dbReference type="InterPro" id="IPR036638">
    <property type="entry name" value="HLH_DNA-bd_sf"/>
</dbReference>
<dbReference type="GO" id="GO:0046983">
    <property type="term" value="F:protein dimerization activity"/>
    <property type="evidence" value="ECO:0007669"/>
    <property type="project" value="InterPro"/>
</dbReference>
<dbReference type="InParanoid" id="A0A068V6A1"/>
<dbReference type="AlphaFoldDB" id="A0A068V6A1"/>
<keyword evidence="2" id="KW-0805">Transcription regulation</keyword>
<proteinExistence type="predicted"/>
<accession>A0A068V6A1</accession>
<gene>
    <name evidence="7" type="ORF">GSCOC_T00017057001</name>
</gene>
<dbReference type="PANTHER" id="PTHR46807:SF7">
    <property type="entry name" value="BHLH DOMAIN-CONTAINING PROTEIN"/>
    <property type="match status" value="1"/>
</dbReference>
<dbReference type="FunCoup" id="A0A068V6A1">
    <property type="interactions" value="724"/>
</dbReference>
<dbReference type="Gramene" id="CDP16054">
    <property type="protein sequence ID" value="CDP16054"/>
    <property type="gene ID" value="GSCOC_T00017057001"/>
</dbReference>
<name>A0A068V6A1_COFCA</name>
<protein>
    <recommendedName>
        <fullName evidence="6">BHLH domain-containing protein</fullName>
    </recommendedName>
</protein>
<dbReference type="EMBL" id="HG739199">
    <property type="protein sequence ID" value="CDP16054.1"/>
    <property type="molecule type" value="Genomic_DNA"/>
</dbReference>
<feature type="compositionally biased region" description="Polar residues" evidence="5">
    <location>
        <begin position="291"/>
        <end position="302"/>
    </location>
</feature>
<dbReference type="GO" id="GO:0003700">
    <property type="term" value="F:DNA-binding transcription factor activity"/>
    <property type="evidence" value="ECO:0007669"/>
    <property type="project" value="InterPro"/>
</dbReference>
<feature type="compositionally biased region" description="Basic and acidic residues" evidence="5">
    <location>
        <begin position="342"/>
        <end position="358"/>
    </location>
</feature>
<feature type="compositionally biased region" description="Polar residues" evidence="5">
    <location>
        <begin position="262"/>
        <end position="280"/>
    </location>
</feature>
<comment type="subcellular location">
    <subcellularLocation>
        <location evidence="1">Nucleus</location>
    </subcellularLocation>
</comment>
<evidence type="ECO:0000256" key="2">
    <source>
        <dbReference type="ARBA" id="ARBA00023015"/>
    </source>
</evidence>
<evidence type="ECO:0000313" key="7">
    <source>
        <dbReference type="EMBL" id="CDP16054.1"/>
    </source>
</evidence>
<dbReference type="SMART" id="SM00353">
    <property type="entry name" value="HLH"/>
    <property type="match status" value="1"/>
</dbReference>
<evidence type="ECO:0000256" key="3">
    <source>
        <dbReference type="ARBA" id="ARBA00023163"/>
    </source>
</evidence>
<feature type="domain" description="BHLH" evidence="6">
    <location>
        <begin position="342"/>
        <end position="391"/>
    </location>
</feature>
<feature type="region of interest" description="Disordered" evidence="5">
    <location>
        <begin position="189"/>
        <end position="358"/>
    </location>
</feature>
<feature type="compositionally biased region" description="Polar residues" evidence="5">
    <location>
        <begin position="195"/>
        <end position="205"/>
    </location>
</feature>
<evidence type="ECO:0000313" key="8">
    <source>
        <dbReference type="Proteomes" id="UP000295252"/>
    </source>
</evidence>
<dbReference type="Proteomes" id="UP000295252">
    <property type="component" value="Chromosome VII"/>
</dbReference>
<dbReference type="PROSITE" id="PS50888">
    <property type="entry name" value="BHLH"/>
    <property type="match status" value="1"/>
</dbReference>
<feature type="region of interest" description="Disordered" evidence="5">
    <location>
        <begin position="45"/>
        <end position="88"/>
    </location>
</feature>
<dbReference type="GO" id="GO:0005634">
    <property type="term" value="C:nucleus"/>
    <property type="evidence" value="ECO:0007669"/>
    <property type="project" value="UniProtKB-SubCell"/>
</dbReference>
<keyword evidence="3" id="KW-0804">Transcription</keyword>
<dbReference type="InterPro" id="IPR044273">
    <property type="entry name" value="PIF3-like"/>
</dbReference>
<dbReference type="STRING" id="49390.A0A068V6A1"/>
<dbReference type="SUPFAM" id="SSF47459">
    <property type="entry name" value="HLH, helix-loop-helix DNA-binding domain"/>
    <property type="match status" value="1"/>
</dbReference>
<dbReference type="OrthoDB" id="690068at2759"/>
<feature type="compositionally biased region" description="Low complexity" evidence="5">
    <location>
        <begin position="281"/>
        <end position="290"/>
    </location>
</feature>
<reference evidence="8" key="1">
    <citation type="journal article" date="2014" name="Science">
        <title>The coffee genome provides insight into the convergent evolution of caffeine biosynthesis.</title>
        <authorList>
            <person name="Denoeud F."/>
            <person name="Carretero-Paulet L."/>
            <person name="Dereeper A."/>
            <person name="Droc G."/>
            <person name="Guyot R."/>
            <person name="Pietrella M."/>
            <person name="Zheng C."/>
            <person name="Alberti A."/>
            <person name="Anthony F."/>
            <person name="Aprea G."/>
            <person name="Aury J.M."/>
            <person name="Bento P."/>
            <person name="Bernard M."/>
            <person name="Bocs S."/>
            <person name="Campa C."/>
            <person name="Cenci A."/>
            <person name="Combes M.C."/>
            <person name="Crouzillat D."/>
            <person name="Da Silva C."/>
            <person name="Daddiego L."/>
            <person name="De Bellis F."/>
            <person name="Dussert S."/>
            <person name="Garsmeur O."/>
            <person name="Gayraud T."/>
            <person name="Guignon V."/>
            <person name="Jahn K."/>
            <person name="Jamilloux V."/>
            <person name="Joet T."/>
            <person name="Labadie K."/>
            <person name="Lan T."/>
            <person name="Leclercq J."/>
            <person name="Lepelley M."/>
            <person name="Leroy T."/>
            <person name="Li L.T."/>
            <person name="Librado P."/>
            <person name="Lopez L."/>
            <person name="Munoz A."/>
            <person name="Noel B."/>
            <person name="Pallavicini A."/>
            <person name="Perrotta G."/>
            <person name="Poncet V."/>
            <person name="Pot D."/>
            <person name="Priyono X."/>
            <person name="Rigoreau M."/>
            <person name="Rouard M."/>
            <person name="Rozas J."/>
            <person name="Tranchant-Dubreuil C."/>
            <person name="VanBuren R."/>
            <person name="Zhang Q."/>
            <person name="Andrade A.C."/>
            <person name="Argout X."/>
            <person name="Bertrand B."/>
            <person name="de Kochko A."/>
            <person name="Graziosi G."/>
            <person name="Henry R.J."/>
            <person name="Jayarama X."/>
            <person name="Ming R."/>
            <person name="Nagai C."/>
            <person name="Rounsley S."/>
            <person name="Sankoff D."/>
            <person name="Giuliano G."/>
            <person name="Albert V.A."/>
            <person name="Wincker P."/>
            <person name="Lashermes P."/>
        </authorList>
    </citation>
    <scope>NUCLEOTIDE SEQUENCE [LARGE SCALE GENOMIC DNA]</scope>
    <source>
        <strain evidence="8">cv. DH200-94</strain>
    </source>
</reference>
<dbReference type="InterPro" id="IPR047265">
    <property type="entry name" value="PIF1-like_bHLH"/>
</dbReference>
<keyword evidence="8" id="KW-1185">Reference proteome</keyword>
<evidence type="ECO:0000256" key="1">
    <source>
        <dbReference type="ARBA" id="ARBA00004123"/>
    </source>
</evidence>
<dbReference type="InterPro" id="IPR011598">
    <property type="entry name" value="bHLH_dom"/>
</dbReference>
<feature type="compositionally biased region" description="Polar residues" evidence="5">
    <location>
        <begin position="215"/>
        <end position="239"/>
    </location>
</feature>
<dbReference type="PANTHER" id="PTHR46807">
    <property type="entry name" value="TRANSCRIPTION FACTOR PIF3"/>
    <property type="match status" value="1"/>
</dbReference>
<dbReference type="Gene3D" id="4.10.280.10">
    <property type="entry name" value="Helix-loop-helix DNA-binding domain"/>
    <property type="match status" value="1"/>
</dbReference>
<sequence>MNPCFPDWNFGVEFPEPILKNKPLGMDNELVELLWENGQIVLHPQSHHHHHPKPGTADQQENQSRQVDKHNHDQSVSRGSTGGGSCQNQVTSLIQDTETVSWIDDPFDKEFTSDFLSEFPISNPVEQGPHEDDKFKKFGISQDLHNHPVQLPNDKPSDVINSLPPGFHNFDSAQPNHSHLPRAANAPLSAKADLRSSSDGVSNRTLGGEAREYSSAKTVGTSHCGSNLVVNDTDTSRVSSGGIANHRGFSGAMAKDHRVGKMSSQSDGLQTDQTEETAITSSSSDGSETSFGRTCNQSTGTNSHKRKSRDAEDSECQSKAAELESAARKKPAVKSGSSRKSRAAEVHNLSERRRRDRINEKMRALQELLPKSNKTDKASMLDEAIEYMKSLQLQLQMMWMGSGMAPMMFPGVQHYMPRLGMGIGPLAMPSIHSQMHLPRLPLLDQATIPNQAALCHQTTMFNPMNYHAQMQNSKLSEQYANYMAFHPLQNASQQLNVFGFGSNTAQQHNHSLAPSGNSNGPSVG</sequence>
<dbReference type="PhylomeDB" id="A0A068V6A1"/>
<dbReference type="GO" id="GO:0010017">
    <property type="term" value="P:red or far-red light signaling pathway"/>
    <property type="evidence" value="ECO:0007669"/>
    <property type="project" value="UniProtKB-ARBA"/>
</dbReference>
<dbReference type="OMA" id="CQNPVLG"/>
<evidence type="ECO:0000256" key="5">
    <source>
        <dbReference type="SAM" id="MobiDB-lite"/>
    </source>
</evidence>
<dbReference type="FunFam" id="4.10.280.10:FF:000004">
    <property type="entry name" value="Basic helix-loop-helix transcription factor"/>
    <property type="match status" value="1"/>
</dbReference>
<feature type="compositionally biased region" description="Basic and acidic residues" evidence="5">
    <location>
        <begin position="66"/>
        <end position="75"/>
    </location>
</feature>